<gene>
    <name evidence="2" type="ORF">BPOR_0213g00070</name>
</gene>
<dbReference type="Proteomes" id="UP000297280">
    <property type="component" value="Unassembled WGS sequence"/>
</dbReference>
<feature type="region of interest" description="Disordered" evidence="1">
    <location>
        <begin position="34"/>
        <end position="56"/>
    </location>
</feature>
<keyword evidence="3" id="KW-1185">Reference proteome</keyword>
<evidence type="ECO:0000313" key="3">
    <source>
        <dbReference type="Proteomes" id="UP000297280"/>
    </source>
</evidence>
<protein>
    <submittedName>
        <fullName evidence="2">Uncharacterized protein</fullName>
    </submittedName>
</protein>
<evidence type="ECO:0000256" key="1">
    <source>
        <dbReference type="SAM" id="MobiDB-lite"/>
    </source>
</evidence>
<accession>A0A4Z1KQ28</accession>
<name>A0A4Z1KQ28_9HELO</name>
<proteinExistence type="predicted"/>
<sequence>MATFCVFAQDDDASPTVIEINYGSTTELMTFAEPTGRATSTSSSANTNTAPSASSTHITRIPSYAYPAAYFCEDTDDMAMFSDPQRNRNETQLIHIVGLQSYRKVNITRRRS</sequence>
<reference evidence="2 3" key="1">
    <citation type="submission" date="2017-12" db="EMBL/GenBank/DDBJ databases">
        <title>Comparative genomics of Botrytis spp.</title>
        <authorList>
            <person name="Valero-Jimenez C.A."/>
            <person name="Tapia P."/>
            <person name="Veloso J."/>
            <person name="Silva-Moreno E."/>
            <person name="Staats M."/>
            <person name="Valdes J.H."/>
            <person name="Van Kan J.A.L."/>
        </authorList>
    </citation>
    <scope>NUCLEOTIDE SEQUENCE [LARGE SCALE GENOMIC DNA]</scope>
    <source>
        <strain evidence="2 3">MUCL3349</strain>
    </source>
</reference>
<evidence type="ECO:0000313" key="2">
    <source>
        <dbReference type="EMBL" id="TGO87636.1"/>
    </source>
</evidence>
<dbReference type="EMBL" id="PQXO01000213">
    <property type="protein sequence ID" value="TGO87636.1"/>
    <property type="molecule type" value="Genomic_DNA"/>
</dbReference>
<feature type="compositionally biased region" description="Low complexity" evidence="1">
    <location>
        <begin position="38"/>
        <end position="56"/>
    </location>
</feature>
<organism evidence="2 3">
    <name type="scientific">Botrytis porri</name>
    <dbReference type="NCBI Taxonomy" id="87229"/>
    <lineage>
        <taxon>Eukaryota</taxon>
        <taxon>Fungi</taxon>
        <taxon>Dikarya</taxon>
        <taxon>Ascomycota</taxon>
        <taxon>Pezizomycotina</taxon>
        <taxon>Leotiomycetes</taxon>
        <taxon>Helotiales</taxon>
        <taxon>Sclerotiniaceae</taxon>
        <taxon>Botrytis</taxon>
    </lineage>
</organism>
<comment type="caution">
    <text evidence="2">The sequence shown here is derived from an EMBL/GenBank/DDBJ whole genome shotgun (WGS) entry which is preliminary data.</text>
</comment>
<dbReference type="AlphaFoldDB" id="A0A4Z1KQ28"/>